<feature type="domain" description="VWFC" evidence="6">
    <location>
        <begin position="1313"/>
        <end position="1372"/>
    </location>
</feature>
<dbReference type="Proteomes" id="UP000327493">
    <property type="component" value="Chromosome 8"/>
</dbReference>
<dbReference type="Pfam" id="PF23334">
    <property type="entry name" value="VWC2L_2nd"/>
    <property type="match status" value="3"/>
</dbReference>
<keyword evidence="8" id="KW-1185">Reference proteome</keyword>
<dbReference type="Gene3D" id="2.60.120.200">
    <property type="match status" value="1"/>
</dbReference>
<dbReference type="Pfam" id="PF00093">
    <property type="entry name" value="VWC"/>
    <property type="match status" value="5"/>
</dbReference>
<feature type="compositionally biased region" description="Polar residues" evidence="4">
    <location>
        <begin position="277"/>
        <end position="291"/>
    </location>
</feature>
<evidence type="ECO:0000313" key="8">
    <source>
        <dbReference type="Proteomes" id="UP000327493"/>
    </source>
</evidence>
<comment type="caution">
    <text evidence="7">The sequence shown here is derived from an EMBL/GenBank/DDBJ whole genome shotgun (WGS) entry which is preliminary data.</text>
</comment>
<feature type="domain" description="VWFC" evidence="6">
    <location>
        <begin position="357"/>
        <end position="450"/>
    </location>
</feature>
<dbReference type="InterPro" id="IPR001007">
    <property type="entry name" value="VWF_dom"/>
</dbReference>
<evidence type="ECO:0000259" key="6">
    <source>
        <dbReference type="PROSITE" id="PS50184"/>
    </source>
</evidence>
<dbReference type="SMART" id="SM00214">
    <property type="entry name" value="VWC"/>
    <property type="match status" value="14"/>
</dbReference>
<dbReference type="Gene3D" id="6.20.200.20">
    <property type="match status" value="9"/>
</dbReference>
<dbReference type="PROSITE" id="PS01208">
    <property type="entry name" value="VWFC_1"/>
    <property type="match status" value="4"/>
</dbReference>
<dbReference type="InterPro" id="IPR052424">
    <property type="entry name" value="Kielin_Chordin-BMP_Reg"/>
</dbReference>
<dbReference type="Gene3D" id="2.10.70.10">
    <property type="entry name" value="Complement Module, domain 1"/>
    <property type="match status" value="3"/>
</dbReference>
<feature type="domain" description="VWFC" evidence="6">
    <location>
        <begin position="730"/>
        <end position="789"/>
    </location>
</feature>
<evidence type="ECO:0000256" key="1">
    <source>
        <dbReference type="ARBA" id="ARBA00004613"/>
    </source>
</evidence>
<dbReference type="SUPFAM" id="SSF49899">
    <property type="entry name" value="Concanavalin A-like lectins/glucanases"/>
    <property type="match status" value="1"/>
</dbReference>
<feature type="compositionally biased region" description="Basic and acidic residues" evidence="4">
    <location>
        <begin position="245"/>
        <end position="256"/>
    </location>
</feature>
<dbReference type="PANTHER" id="PTHR46698:SF6">
    <property type="entry name" value="KIELIN_CHORDIN-LIKE PROTEIN"/>
    <property type="match status" value="1"/>
</dbReference>
<keyword evidence="2" id="KW-0964">Secreted</keyword>
<keyword evidence="3 5" id="KW-0732">Signal</keyword>
<feature type="domain" description="VWFC" evidence="6">
    <location>
        <begin position="1008"/>
        <end position="1057"/>
    </location>
</feature>
<dbReference type="SUPFAM" id="SSF57603">
    <property type="entry name" value="FnI-like domain"/>
    <property type="match status" value="14"/>
</dbReference>
<feature type="compositionally biased region" description="Polar residues" evidence="4">
    <location>
        <begin position="257"/>
        <end position="269"/>
    </location>
</feature>
<dbReference type="GO" id="GO:0030513">
    <property type="term" value="P:positive regulation of BMP signaling pathway"/>
    <property type="evidence" value="ECO:0007669"/>
    <property type="project" value="TreeGrafter"/>
</dbReference>
<evidence type="ECO:0000256" key="3">
    <source>
        <dbReference type="ARBA" id="ARBA00022729"/>
    </source>
</evidence>
<dbReference type="SMART" id="SM00215">
    <property type="entry name" value="VWC_out"/>
    <property type="match status" value="5"/>
</dbReference>
<evidence type="ECO:0000256" key="5">
    <source>
        <dbReference type="SAM" id="SignalP"/>
    </source>
</evidence>
<dbReference type="PANTHER" id="PTHR46698">
    <property type="entry name" value="CROSSVEINLESS 2"/>
    <property type="match status" value="1"/>
</dbReference>
<feature type="domain" description="VWFC" evidence="6">
    <location>
        <begin position="672"/>
        <end position="730"/>
    </location>
</feature>
<dbReference type="InterPro" id="IPR013320">
    <property type="entry name" value="ConA-like_dom_sf"/>
</dbReference>
<dbReference type="EMBL" id="VOFY01000008">
    <property type="protein sequence ID" value="KAA8590177.1"/>
    <property type="molecule type" value="Genomic_DNA"/>
</dbReference>
<proteinExistence type="predicted"/>
<feature type="signal peptide" evidence="5">
    <location>
        <begin position="1"/>
        <end position="26"/>
    </location>
</feature>
<comment type="subcellular location">
    <subcellularLocation>
        <location evidence="1">Secreted</location>
    </subcellularLocation>
</comment>
<feature type="domain" description="VWFC" evidence="6">
    <location>
        <begin position="567"/>
        <end position="628"/>
    </location>
</feature>
<dbReference type="GO" id="GO:0005576">
    <property type="term" value="C:extracellular region"/>
    <property type="evidence" value="ECO:0007669"/>
    <property type="project" value="UniProtKB-SubCell"/>
</dbReference>
<protein>
    <recommendedName>
        <fullName evidence="6">VWFC domain-containing protein</fullName>
    </recommendedName>
</protein>
<feature type="domain" description="VWFC" evidence="6">
    <location>
        <begin position="450"/>
        <end position="509"/>
    </location>
</feature>
<gene>
    <name evidence="7" type="ORF">FQN60_014111</name>
</gene>
<evidence type="ECO:0000256" key="4">
    <source>
        <dbReference type="SAM" id="MobiDB-lite"/>
    </source>
</evidence>
<reference evidence="7 8" key="1">
    <citation type="submission" date="2019-08" db="EMBL/GenBank/DDBJ databases">
        <title>A chromosome-level genome assembly, high-density linkage maps, and genome scans reveal the genomic architecture of hybrid incompatibilities underlying speciation via character displacement in darters (Percidae: Etheostominae).</title>
        <authorList>
            <person name="Moran R.L."/>
            <person name="Catchen J.M."/>
            <person name="Fuller R.C."/>
        </authorList>
    </citation>
    <scope>NUCLEOTIDE SEQUENCE [LARGE SCALE GENOMIC DNA]</scope>
    <source>
        <strain evidence="7">EspeVRDwgs_2016</strain>
        <tissue evidence="7">Muscle</tissue>
    </source>
</reference>
<dbReference type="PROSITE" id="PS50184">
    <property type="entry name" value="VWFC_2"/>
    <property type="match status" value="9"/>
</dbReference>
<accession>A0A5J5D7W9</accession>
<feature type="region of interest" description="Disordered" evidence="4">
    <location>
        <begin position="242"/>
        <end position="316"/>
    </location>
</feature>
<name>A0A5J5D7W9_9PERO</name>
<evidence type="ECO:0000256" key="2">
    <source>
        <dbReference type="ARBA" id="ARBA00022525"/>
    </source>
</evidence>
<evidence type="ECO:0000313" key="7">
    <source>
        <dbReference type="EMBL" id="KAA8590177.1"/>
    </source>
</evidence>
<feature type="domain" description="VWFC" evidence="6">
    <location>
        <begin position="506"/>
        <end position="567"/>
    </location>
</feature>
<feature type="chain" id="PRO_5023854448" description="VWFC domain-containing protein" evidence="5">
    <location>
        <begin position="27"/>
        <end position="1402"/>
    </location>
</feature>
<feature type="domain" description="VWFC" evidence="6">
    <location>
        <begin position="1254"/>
        <end position="1313"/>
    </location>
</feature>
<organism evidence="7 8">
    <name type="scientific">Etheostoma spectabile</name>
    <name type="common">orangethroat darter</name>
    <dbReference type="NCBI Taxonomy" id="54343"/>
    <lineage>
        <taxon>Eukaryota</taxon>
        <taxon>Metazoa</taxon>
        <taxon>Chordata</taxon>
        <taxon>Craniata</taxon>
        <taxon>Vertebrata</taxon>
        <taxon>Euteleostomi</taxon>
        <taxon>Actinopterygii</taxon>
        <taxon>Neopterygii</taxon>
        <taxon>Teleostei</taxon>
        <taxon>Neoteleostei</taxon>
        <taxon>Acanthomorphata</taxon>
        <taxon>Eupercaria</taxon>
        <taxon>Perciformes</taxon>
        <taxon>Percoidei</taxon>
        <taxon>Percidae</taxon>
        <taxon>Etheostomatinae</taxon>
        <taxon>Etheostoma</taxon>
    </lineage>
</organism>
<sequence>MESSKLRTLMLLELHLLWVFALSVHGDSSPQHENVIDLLAALNMSHHISGVARLQSPSSVVYKIRPRATFLTLPREYSHFLHSNLKGSMGVHLVGHQASGSSATLFSISSASSPVLQIISSTLDNTLRLDYQAGGGAQSLASFYFPRRNPFSREEWVQLAVGLETNRLAFFVDCQEAVVIPLKSEERINLKLPQDAFFTLASTPGKKDSKFSGYLKTAEISMKAYLRRPWLCDNVTDVLPPSKYADSHSSDSRTDSNRMLQQDASPSKPETSRRPTDQTNHYPQDVQSDQLQRGMVLGPPGSPQGVKSVSQAQKDDRLKKLDKRLEELARILDIVKTQNADLQSRVQYLEGCECVRQRCLWEGREVEDGQHWQIDLNTVCTCTSGKVTCQANIKGCELDGTVHNVSYSIDGCQTCMCKQGGNRECFPQPCPSLDCTQKETAPGDCCQRCRGCIHSGVQYDHKAKWRPLENPCDVCYCLEGHVRCERERCNTLCKFPSAPPPNTCCPACHGCGVNGHDFPNGAVIPTGDRCQECTCVNGNLACSPLPCPALSCRNPVHRTGDCCPRCEQCEYESKVYVDGQKFPSRRDPCLHCHCSAGEISCERMDSSCPTLSCSHPAKRKGECCPTCDECEYDRRVYADGKGGNVICREEKCPPVQCSNPIIDPHLCCPICKTCVLEGVEYEEGSNWQPEGLCSICTCVNGETLCAHTHCPPTECLHPSKIPGSCCAVCESCTYNHRIYSNGQRFITPDHPCHICTCERGSVECERRPCPPLNCSNSYTPPGECCPKCPDCSFENRIFVDGEAFHNPVSVCEECKCVSGQIDCHQAQCPHPHCNAPRPGMCCQNNCNGCSYAGKEYPNGEEFPHPTDTCRTCSCINGNVQCLMKRCPPLPCSNPNLLHRIVCTNNNLTDTLSVSTTQLTTVDHVPAPMGQFTVSASPAPLLHVLTPSHSSAAAPAKAVYMRVGSELMGRRGMTHQTHVQYVFAVRALSGVRGSAVHCPTVTTLSRDKYSDGTEFGDDKDPCGVCYCYGGEVICTKIPCYGECSHPYKPPGQCCGECERCFYNSAVLANGQSIPDPGNLCSECTCQSGSVRCMKKLCPAARCPHPVTNPCGCPVCDGCQFQGVTYVDSQILPGGEGGCQDCTCSVRGEVKLCVHTGNALLCHVHTQLWMAVHVECVTDATLMDEAVSMENDFHTLQTTASSALGNEYQSGSSFTSPSDPCSSCSCVNEVVNCQKRPCPVRCTHPVPSDTCCPVCDSCLYEGVVQSHSHAFSPSSNPCKRCTCVKGTVTCVPLVCPPTPCVRPITKPGQCCPECTVCRLDGQEFNDGQTWTLSSNHCSTCTCQAGEVQCASPECPKLPCMHQVTDPGACCPRCRGCVYGGEVHTEGSSWFADSTPCMRVCVWMG</sequence>